<dbReference type="KEGG" id="ame:107965235"/>
<accession>A0A8B7KNH4</accession>
<dbReference type="EnsemblMetazoa" id="XM_016915136">
    <property type="protein sequence ID" value="XP_016770625"/>
    <property type="gene ID" value="LOC107965235"/>
</dbReference>
<dbReference type="Gene3D" id="2.20.110.10">
    <property type="entry name" value="Histone H3 K4-specific methyltransferase SET7/9 N-terminal domain"/>
    <property type="match status" value="1"/>
</dbReference>
<dbReference type="Proteomes" id="UP000005203">
    <property type="component" value="Linkage group LG11"/>
</dbReference>
<dbReference type="GeneID" id="107965235"/>
<dbReference type="InterPro" id="IPR052849">
    <property type="entry name" value="MORN_repeat_protein"/>
</dbReference>
<keyword evidence="2" id="KW-1185">Reference proteome</keyword>
<evidence type="ECO:0000313" key="2">
    <source>
        <dbReference type="Proteomes" id="UP000005203"/>
    </source>
</evidence>
<dbReference type="SUPFAM" id="SSF82185">
    <property type="entry name" value="Histone H3 K4-specific methyltransferase SET7/9 N-terminal domain"/>
    <property type="match status" value="1"/>
</dbReference>
<gene>
    <name evidence="3" type="primary">LOC107965235</name>
</gene>
<organism evidence="1">
    <name type="scientific">Apis mellifera</name>
    <name type="common">Honeybee</name>
    <dbReference type="NCBI Taxonomy" id="7460"/>
    <lineage>
        <taxon>Eukaryota</taxon>
        <taxon>Metazoa</taxon>
        <taxon>Ecdysozoa</taxon>
        <taxon>Arthropoda</taxon>
        <taxon>Hexapoda</taxon>
        <taxon>Insecta</taxon>
        <taxon>Pterygota</taxon>
        <taxon>Neoptera</taxon>
        <taxon>Endopterygota</taxon>
        <taxon>Hymenoptera</taxon>
        <taxon>Apocrita</taxon>
        <taxon>Aculeata</taxon>
        <taxon>Apoidea</taxon>
        <taxon>Anthophila</taxon>
        <taxon>Apidae</taxon>
        <taxon>Apis</taxon>
    </lineage>
</organism>
<dbReference type="AlphaFoldDB" id="A0A7M7III3"/>
<sequence length="177" mass="20361">MKKQSNHKLINTNNSETINQNAEHIVGKFTFWNGDIYDGEYKVNYDRFQLIKQGKGTYITDNFDVYHGDWDNDTFANGDIHIKYNNDAQYQGKIDSNGIMNGLGTYIFPDKSSIKAIWHDNIPSINIIYREPLGFAWILEDFSTNFITFSAGNHFWTDISDQSASYSSNSLDQNESN</sequence>
<dbReference type="PANTHER" id="PTHR46917:SF1">
    <property type="entry name" value="MORN REPEAT-CONTAINING PROTEIN 2"/>
    <property type="match status" value="1"/>
</dbReference>
<evidence type="ECO:0000313" key="1">
    <source>
        <dbReference type="EnsemblMetazoa" id="XP_016770625"/>
    </source>
</evidence>
<evidence type="ECO:0000313" key="3">
    <source>
        <dbReference type="RefSeq" id="XP_016770625.2"/>
    </source>
</evidence>
<dbReference type="PANTHER" id="PTHR46917">
    <property type="entry name" value="MORN REPEAT-CONTAINING PROTEIN 2"/>
    <property type="match status" value="1"/>
</dbReference>
<dbReference type="OrthoDB" id="437960at2759"/>
<reference evidence="1" key="1">
    <citation type="submission" date="2021-01" db="UniProtKB">
        <authorList>
            <consortium name="EnsemblMetazoa"/>
        </authorList>
    </citation>
    <scope>IDENTIFICATION</scope>
    <source>
        <strain evidence="1">DH4</strain>
    </source>
</reference>
<accession>A0A7M7III3</accession>
<reference evidence="3" key="2">
    <citation type="submission" date="2025-04" db="UniProtKB">
        <authorList>
            <consortium name="RefSeq"/>
        </authorList>
    </citation>
    <scope>IDENTIFICATION</scope>
    <source>
        <strain evidence="3">DH4</strain>
        <tissue evidence="3">Whole body</tissue>
    </source>
</reference>
<proteinExistence type="predicted"/>
<protein>
    <submittedName>
        <fullName evidence="3">Phosphatidylinositol 4-phosphate 5-kinase 6-like</fullName>
    </submittedName>
</protein>
<dbReference type="RefSeq" id="XP_016770625.2">
    <property type="nucleotide sequence ID" value="XM_016915136.2"/>
</dbReference>
<name>A0A7M7III3_APIME</name>